<name>A0A1M5US96_9BACI</name>
<protein>
    <recommendedName>
        <fullName evidence="3">Permuted papain-like amidase enzyme, YaeF/YiiX, C92 family</fullName>
    </recommendedName>
</protein>
<organism evidence="1 2">
    <name type="scientific">Virgibacillus chiguensis</name>
    <dbReference type="NCBI Taxonomy" id="411959"/>
    <lineage>
        <taxon>Bacteria</taxon>
        <taxon>Bacillati</taxon>
        <taxon>Bacillota</taxon>
        <taxon>Bacilli</taxon>
        <taxon>Bacillales</taxon>
        <taxon>Bacillaceae</taxon>
        <taxon>Virgibacillus</taxon>
    </lineage>
</organism>
<gene>
    <name evidence="1" type="ORF">SAMN05421807_110104</name>
</gene>
<dbReference type="SUPFAM" id="SSF54001">
    <property type="entry name" value="Cysteine proteinases"/>
    <property type="match status" value="1"/>
</dbReference>
<dbReference type="EMBL" id="FQXD01000010">
    <property type="protein sequence ID" value="SHH65668.1"/>
    <property type="molecule type" value="Genomic_DNA"/>
</dbReference>
<proteinExistence type="predicted"/>
<reference evidence="2" key="1">
    <citation type="submission" date="2016-11" db="EMBL/GenBank/DDBJ databases">
        <authorList>
            <person name="Varghese N."/>
            <person name="Submissions S."/>
        </authorList>
    </citation>
    <scope>NUCLEOTIDE SEQUENCE [LARGE SCALE GENOMIC DNA]</scope>
    <source>
        <strain evidence="2">CGMCC 1.6496</strain>
    </source>
</reference>
<keyword evidence="2" id="KW-1185">Reference proteome</keyword>
<dbReference type="InterPro" id="IPR038765">
    <property type="entry name" value="Papain-like_cys_pep_sf"/>
</dbReference>
<dbReference type="RefSeq" id="WP_073009774.1">
    <property type="nucleotide sequence ID" value="NZ_FQXD01000010.1"/>
</dbReference>
<dbReference type="AlphaFoldDB" id="A0A1M5US96"/>
<accession>A0A1M5US96</accession>
<evidence type="ECO:0000313" key="2">
    <source>
        <dbReference type="Proteomes" id="UP000184079"/>
    </source>
</evidence>
<dbReference type="Gene3D" id="3.90.1720.10">
    <property type="entry name" value="endopeptidase domain like (from Nostoc punctiforme)"/>
    <property type="match status" value="1"/>
</dbReference>
<evidence type="ECO:0008006" key="3">
    <source>
        <dbReference type="Google" id="ProtNLM"/>
    </source>
</evidence>
<dbReference type="OrthoDB" id="1645744at2"/>
<sequence length="186" mass="21717">MQQKEIYLLLTDTNSWLTRLIKLYTKKPYNHASIAFDEKLEHVYSFGRKAPKNPFIGGFVKENMHEGLFKHANGVIYSISITEEQWQLINQYIQNIYAEKDAYRYNFIGLFGFLLKRPINRKNAFFCSQFVATVLQESNVVKFNKPAPLVTPHDLEDAGIFHLVYQGKINAYYNQPQMRSMESTSC</sequence>
<dbReference type="Proteomes" id="UP000184079">
    <property type="component" value="Unassembled WGS sequence"/>
</dbReference>
<evidence type="ECO:0000313" key="1">
    <source>
        <dbReference type="EMBL" id="SHH65668.1"/>
    </source>
</evidence>